<protein>
    <recommendedName>
        <fullName evidence="3">F-box associated domain-containing protein</fullName>
    </recommendedName>
</protein>
<keyword evidence="2" id="KW-1185">Reference proteome</keyword>
<sequence>GMLVVDVATEVHRTCLLPVRADAYPQNMDPMVYTFEMSGRLCLAVNLYDPRCKLQFWVMSPPDQWVEGDDSKLCWDLLYSSYINDSYRDSYRFNTPTGAWFDDGTLCFTHRDFLFKHSTTGRSPEPSPDADCPQCDLRLELPPKPSNCKWNIVGGYRSSLLSPLTLATPPWSWDGEEERKEFEHAMFLTLRRHQ</sequence>
<reference evidence="1" key="5">
    <citation type="journal article" date="2021" name="G3 (Bethesda)">
        <title>Aegilops tauschii genome assembly Aet v5.0 features greater sequence contiguity and improved annotation.</title>
        <authorList>
            <person name="Wang L."/>
            <person name="Zhu T."/>
            <person name="Rodriguez J.C."/>
            <person name="Deal K.R."/>
            <person name="Dubcovsky J."/>
            <person name="McGuire P.E."/>
            <person name="Lux T."/>
            <person name="Spannagl M."/>
            <person name="Mayer K.F.X."/>
            <person name="Baldrich P."/>
            <person name="Meyers B.C."/>
            <person name="Huo N."/>
            <person name="Gu Y.Q."/>
            <person name="Zhou H."/>
            <person name="Devos K.M."/>
            <person name="Bennetzen J.L."/>
            <person name="Unver T."/>
            <person name="Budak H."/>
            <person name="Gulick P.J."/>
            <person name="Galiba G."/>
            <person name="Kalapos B."/>
            <person name="Nelson D.R."/>
            <person name="Li P."/>
            <person name="You F.M."/>
            <person name="Luo M.C."/>
            <person name="Dvorak J."/>
        </authorList>
    </citation>
    <scope>NUCLEOTIDE SEQUENCE [LARGE SCALE GENOMIC DNA]</scope>
    <source>
        <strain evidence="1">cv. AL8/78</strain>
    </source>
</reference>
<reference evidence="2" key="2">
    <citation type="journal article" date="2017" name="Nat. Plants">
        <title>The Aegilops tauschii genome reveals multiple impacts of transposons.</title>
        <authorList>
            <person name="Zhao G."/>
            <person name="Zou C."/>
            <person name="Li K."/>
            <person name="Wang K."/>
            <person name="Li T."/>
            <person name="Gao L."/>
            <person name="Zhang X."/>
            <person name="Wang H."/>
            <person name="Yang Z."/>
            <person name="Liu X."/>
            <person name="Jiang W."/>
            <person name="Mao L."/>
            <person name="Kong X."/>
            <person name="Jiao Y."/>
            <person name="Jia J."/>
        </authorList>
    </citation>
    <scope>NUCLEOTIDE SEQUENCE [LARGE SCALE GENOMIC DNA]</scope>
    <source>
        <strain evidence="2">cv. AL8/78</strain>
    </source>
</reference>
<dbReference type="AlphaFoldDB" id="A0A453MBG2"/>
<dbReference type="Gramene" id="AET5Gv21125500.1">
    <property type="protein sequence ID" value="AET5Gv21125500.1"/>
    <property type="gene ID" value="AET5Gv21125500"/>
</dbReference>
<reference evidence="1" key="3">
    <citation type="journal article" date="2017" name="Nature">
        <title>Genome sequence of the progenitor of the wheat D genome Aegilops tauschii.</title>
        <authorList>
            <person name="Luo M.C."/>
            <person name="Gu Y.Q."/>
            <person name="Puiu D."/>
            <person name="Wang H."/>
            <person name="Twardziok S.O."/>
            <person name="Deal K.R."/>
            <person name="Huo N."/>
            <person name="Zhu T."/>
            <person name="Wang L."/>
            <person name="Wang Y."/>
            <person name="McGuire P.E."/>
            <person name="Liu S."/>
            <person name="Long H."/>
            <person name="Ramasamy R.K."/>
            <person name="Rodriguez J.C."/>
            <person name="Van S.L."/>
            <person name="Yuan L."/>
            <person name="Wang Z."/>
            <person name="Xia Z."/>
            <person name="Xiao L."/>
            <person name="Anderson O.D."/>
            <person name="Ouyang S."/>
            <person name="Liang Y."/>
            <person name="Zimin A.V."/>
            <person name="Pertea G."/>
            <person name="Qi P."/>
            <person name="Bennetzen J.L."/>
            <person name="Dai X."/>
            <person name="Dawson M.W."/>
            <person name="Muller H.G."/>
            <person name="Kugler K."/>
            <person name="Rivarola-Duarte L."/>
            <person name="Spannagl M."/>
            <person name="Mayer K.F.X."/>
            <person name="Lu F.H."/>
            <person name="Bevan M.W."/>
            <person name="Leroy P."/>
            <person name="Li P."/>
            <person name="You F.M."/>
            <person name="Sun Q."/>
            <person name="Liu Z."/>
            <person name="Lyons E."/>
            <person name="Wicker T."/>
            <person name="Salzberg S.L."/>
            <person name="Devos K.M."/>
            <person name="Dvorak J."/>
        </authorList>
    </citation>
    <scope>NUCLEOTIDE SEQUENCE [LARGE SCALE GENOMIC DNA]</scope>
    <source>
        <strain evidence="1">cv. AL8/78</strain>
    </source>
</reference>
<reference evidence="1" key="4">
    <citation type="submission" date="2019-03" db="UniProtKB">
        <authorList>
            <consortium name="EnsemblPlants"/>
        </authorList>
    </citation>
    <scope>IDENTIFICATION</scope>
</reference>
<evidence type="ECO:0000313" key="2">
    <source>
        <dbReference type="Proteomes" id="UP000015105"/>
    </source>
</evidence>
<name>A0A453MBG2_AEGTS</name>
<dbReference type="Proteomes" id="UP000015105">
    <property type="component" value="Chromosome 5D"/>
</dbReference>
<evidence type="ECO:0000313" key="1">
    <source>
        <dbReference type="EnsemblPlants" id="AET5Gv21125500.1"/>
    </source>
</evidence>
<reference evidence="2" key="1">
    <citation type="journal article" date="2014" name="Science">
        <title>Ancient hybridizations among the ancestral genomes of bread wheat.</title>
        <authorList>
            <consortium name="International Wheat Genome Sequencing Consortium,"/>
            <person name="Marcussen T."/>
            <person name="Sandve S.R."/>
            <person name="Heier L."/>
            <person name="Spannagl M."/>
            <person name="Pfeifer M."/>
            <person name="Jakobsen K.S."/>
            <person name="Wulff B.B."/>
            <person name="Steuernagel B."/>
            <person name="Mayer K.F."/>
            <person name="Olsen O.A."/>
        </authorList>
    </citation>
    <scope>NUCLEOTIDE SEQUENCE [LARGE SCALE GENOMIC DNA]</scope>
    <source>
        <strain evidence="2">cv. AL8/78</strain>
    </source>
</reference>
<dbReference type="EnsemblPlants" id="AET5Gv21125500.1">
    <property type="protein sequence ID" value="AET5Gv21125500.1"/>
    <property type="gene ID" value="AET5Gv21125500"/>
</dbReference>
<proteinExistence type="predicted"/>
<dbReference type="STRING" id="200361.A0A453MBG2"/>
<evidence type="ECO:0008006" key="3">
    <source>
        <dbReference type="Google" id="ProtNLM"/>
    </source>
</evidence>
<accession>A0A453MBG2</accession>
<organism evidence="1 2">
    <name type="scientific">Aegilops tauschii subsp. strangulata</name>
    <name type="common">Goatgrass</name>
    <dbReference type="NCBI Taxonomy" id="200361"/>
    <lineage>
        <taxon>Eukaryota</taxon>
        <taxon>Viridiplantae</taxon>
        <taxon>Streptophyta</taxon>
        <taxon>Embryophyta</taxon>
        <taxon>Tracheophyta</taxon>
        <taxon>Spermatophyta</taxon>
        <taxon>Magnoliopsida</taxon>
        <taxon>Liliopsida</taxon>
        <taxon>Poales</taxon>
        <taxon>Poaceae</taxon>
        <taxon>BOP clade</taxon>
        <taxon>Pooideae</taxon>
        <taxon>Triticodae</taxon>
        <taxon>Triticeae</taxon>
        <taxon>Triticinae</taxon>
        <taxon>Aegilops</taxon>
    </lineage>
</organism>